<reference evidence="1 2" key="1">
    <citation type="journal article" date="2018" name="Evol. Lett.">
        <title>Horizontal gene cluster transfer increased hallucinogenic mushroom diversity.</title>
        <authorList>
            <person name="Reynolds H.T."/>
            <person name="Vijayakumar V."/>
            <person name="Gluck-Thaler E."/>
            <person name="Korotkin H.B."/>
            <person name="Matheny P.B."/>
            <person name="Slot J.C."/>
        </authorList>
    </citation>
    <scope>NUCLEOTIDE SEQUENCE [LARGE SCALE GENOMIC DNA]</scope>
    <source>
        <strain evidence="1 2">SRW20</strain>
    </source>
</reference>
<name>A0A409W7F7_9AGAR</name>
<dbReference type="AlphaFoldDB" id="A0A409W7F7"/>
<dbReference type="Proteomes" id="UP000284706">
    <property type="component" value="Unassembled WGS sequence"/>
</dbReference>
<dbReference type="OrthoDB" id="2563669at2759"/>
<sequence length="294" mass="31915">MPTHPQSTGRDVTFDEVYLYAKIHKTPTLWDIATRSLAPTRTLVSSFTCSWLIRCTLVDSRWVMLASCEVIGMPALCCPIGTSCFNNGIDSVVTCVDAHGTTALALPSATTTTIPSATRVPPTDPRIVFSPPDAWNVSHTDTSCTQSGIVYATDILNATVSFNYSGPSIEFDTVTGPDGGIFLVLIDDFNTTSTIDTFSGQGQELPQCFHSQFPPMAIIPPNFSEQDNHSVTLMFIGKSSWALANATRSVGRFSSLSIPRFDYSTTTAKNSAAFFHVPAYAFLTIPLLCWPLFV</sequence>
<protein>
    <submittedName>
        <fullName evidence="1">Uncharacterized protein</fullName>
    </submittedName>
</protein>
<organism evidence="1 2">
    <name type="scientific">Gymnopilus dilepis</name>
    <dbReference type="NCBI Taxonomy" id="231916"/>
    <lineage>
        <taxon>Eukaryota</taxon>
        <taxon>Fungi</taxon>
        <taxon>Dikarya</taxon>
        <taxon>Basidiomycota</taxon>
        <taxon>Agaricomycotina</taxon>
        <taxon>Agaricomycetes</taxon>
        <taxon>Agaricomycetidae</taxon>
        <taxon>Agaricales</taxon>
        <taxon>Agaricineae</taxon>
        <taxon>Hymenogastraceae</taxon>
        <taxon>Gymnopilus</taxon>
    </lineage>
</organism>
<gene>
    <name evidence="1" type="ORF">CVT26_001106</name>
</gene>
<evidence type="ECO:0000313" key="1">
    <source>
        <dbReference type="EMBL" id="PPQ74470.1"/>
    </source>
</evidence>
<keyword evidence="2" id="KW-1185">Reference proteome</keyword>
<dbReference type="EMBL" id="NHYE01005338">
    <property type="protein sequence ID" value="PPQ74470.1"/>
    <property type="molecule type" value="Genomic_DNA"/>
</dbReference>
<evidence type="ECO:0000313" key="2">
    <source>
        <dbReference type="Proteomes" id="UP000284706"/>
    </source>
</evidence>
<proteinExistence type="predicted"/>
<comment type="caution">
    <text evidence="1">The sequence shown here is derived from an EMBL/GenBank/DDBJ whole genome shotgun (WGS) entry which is preliminary data.</text>
</comment>
<accession>A0A409W7F7</accession>
<dbReference type="InParanoid" id="A0A409W7F7"/>